<evidence type="ECO:0000256" key="3">
    <source>
        <dbReference type="ARBA" id="ARBA00015308"/>
    </source>
</evidence>
<dbReference type="PROSITE" id="PS00688">
    <property type="entry name" value="SIGMA54_INTERACT_3"/>
    <property type="match status" value="1"/>
</dbReference>
<keyword evidence="11" id="KW-0804">Transcription</keyword>
<dbReference type="InterPro" id="IPR027417">
    <property type="entry name" value="P-loop_NTPase"/>
</dbReference>
<dbReference type="PROSITE" id="PS00676">
    <property type="entry name" value="SIGMA54_INTERACT_2"/>
    <property type="match status" value="1"/>
</dbReference>
<dbReference type="InterPro" id="IPR003593">
    <property type="entry name" value="AAA+_ATPase"/>
</dbReference>
<evidence type="ECO:0000256" key="4">
    <source>
        <dbReference type="ARBA" id="ARBA00022741"/>
    </source>
</evidence>
<dbReference type="OrthoDB" id="9802388at2"/>
<dbReference type="Pfam" id="PF18024">
    <property type="entry name" value="HTH_50"/>
    <property type="match status" value="1"/>
</dbReference>
<dbReference type="PANTHER" id="PTHR32071">
    <property type="entry name" value="TRANSCRIPTIONAL REGULATORY PROTEIN"/>
    <property type="match status" value="1"/>
</dbReference>
<sequence length="477" mass="52589">MGGQAMTRSDMSHGAILAAALDALADGLILLDPSHRVVFCTREAGAMTGVETQQTQGMPFDRFCRETALNWTPVEEMLEAGRNGNVILRGDPVGTVLVSLRRVDPADATSGYLIQLRDLAVFDYVRRQAEGRRQTAPLAGATERRLRPDFARQRNISAWLDRMLSRGERALLQGARVIITGESGVGKTEIARHLHSFVANATDPFIAVNCAAIPESLFESELFGYEKGAFTGASTEGKKGLIEAAEGGTLFLDEIGEIPLTLQAKLLSFLEDGVITRIGGTQPRRANVRVISATNRDLLAMAESREFRLDLYYRLAVVNMPMRPLREMPEILDHLIDRFLGAINKRRSVPFGLSDDLRARMLAYHYPGNIRELWNLMQQISVLGEDEDELPRRLRAVPDAALAAGHPAVRGKVAETAEPLRGDKTLREAVAEYELRIIQEAIRIHGSKRKAAAALGVDIGTVSRKTKKTEDPNRGDY</sequence>
<dbReference type="Gene3D" id="3.40.50.300">
    <property type="entry name" value="P-loop containing nucleotide triphosphate hydrolases"/>
    <property type="match status" value="1"/>
</dbReference>
<dbReference type="GO" id="GO:0003677">
    <property type="term" value="F:DNA binding"/>
    <property type="evidence" value="ECO:0007669"/>
    <property type="project" value="UniProtKB-KW"/>
</dbReference>
<dbReference type="Pfam" id="PF00158">
    <property type="entry name" value="Sigma54_activat"/>
    <property type="match status" value="1"/>
</dbReference>
<comment type="function">
    <text evidence="1">Required for activation of most nif operons, which are directly involved in nitrogen fixation.</text>
</comment>
<dbReference type="Proteomes" id="UP000295301">
    <property type="component" value="Unassembled WGS sequence"/>
</dbReference>
<dbReference type="SUPFAM" id="SSF52540">
    <property type="entry name" value="P-loop containing nucleoside triphosphate hydrolases"/>
    <property type="match status" value="1"/>
</dbReference>
<reference evidence="14 15" key="1">
    <citation type="submission" date="2019-03" db="EMBL/GenBank/DDBJ databases">
        <title>Ruegeria lutea sp. nov., a novel strain, isolated from marine sediment, the Masan Bay, South Korea.</title>
        <authorList>
            <person name="Kim J."/>
            <person name="Kim D.-Y."/>
            <person name="Lee S.-S."/>
        </authorList>
    </citation>
    <scope>NUCLEOTIDE SEQUENCE [LARGE SCALE GENOMIC DNA]</scope>
    <source>
        <strain evidence="14 15">318-1</strain>
    </source>
</reference>
<dbReference type="Pfam" id="PF25601">
    <property type="entry name" value="AAA_lid_14"/>
    <property type="match status" value="1"/>
</dbReference>
<evidence type="ECO:0000256" key="2">
    <source>
        <dbReference type="ARBA" id="ARBA00011135"/>
    </source>
</evidence>
<evidence type="ECO:0000256" key="6">
    <source>
        <dbReference type="ARBA" id="ARBA00022840"/>
    </source>
</evidence>
<evidence type="ECO:0000256" key="12">
    <source>
        <dbReference type="ARBA" id="ARBA00029500"/>
    </source>
</evidence>
<comment type="subunit">
    <text evidence="2">Interacts with sigma-54.</text>
</comment>
<keyword evidence="8" id="KW-0805">Transcription regulation</keyword>
<dbReference type="InterPro" id="IPR025944">
    <property type="entry name" value="Sigma_54_int_dom_CS"/>
</dbReference>
<evidence type="ECO:0000256" key="10">
    <source>
        <dbReference type="ARBA" id="ARBA00023159"/>
    </source>
</evidence>
<evidence type="ECO:0000313" key="14">
    <source>
        <dbReference type="EMBL" id="TDK51384.1"/>
    </source>
</evidence>
<keyword evidence="5" id="KW-0058">Aromatic hydrocarbons catabolism</keyword>
<evidence type="ECO:0000313" key="15">
    <source>
        <dbReference type="Proteomes" id="UP000295301"/>
    </source>
</evidence>
<dbReference type="InterPro" id="IPR002078">
    <property type="entry name" value="Sigma_54_int"/>
</dbReference>
<dbReference type="InterPro" id="IPR030828">
    <property type="entry name" value="HTH_TyrR"/>
</dbReference>
<dbReference type="InterPro" id="IPR025662">
    <property type="entry name" value="Sigma_54_int_dom_ATP-bd_1"/>
</dbReference>
<dbReference type="FunFam" id="3.40.50.300:FF:000006">
    <property type="entry name" value="DNA-binding transcriptional regulator NtrC"/>
    <property type="match status" value="1"/>
</dbReference>
<dbReference type="AlphaFoldDB" id="A0A4R5VFW5"/>
<organism evidence="14 15">
    <name type="scientific">Antarcticimicrobium luteum</name>
    <dbReference type="NCBI Taxonomy" id="2547397"/>
    <lineage>
        <taxon>Bacteria</taxon>
        <taxon>Pseudomonadati</taxon>
        <taxon>Pseudomonadota</taxon>
        <taxon>Alphaproteobacteria</taxon>
        <taxon>Rhodobacterales</taxon>
        <taxon>Paracoccaceae</taxon>
        <taxon>Antarcticimicrobium</taxon>
    </lineage>
</organism>
<keyword evidence="15" id="KW-1185">Reference proteome</keyword>
<comment type="caution">
    <text evidence="14">The sequence shown here is derived from an EMBL/GenBank/DDBJ whole genome shotgun (WGS) entry which is preliminary data.</text>
</comment>
<feature type="domain" description="Sigma-54 factor interaction" evidence="13">
    <location>
        <begin position="157"/>
        <end position="382"/>
    </location>
</feature>
<dbReference type="Gene3D" id="1.10.10.60">
    <property type="entry name" value="Homeodomain-like"/>
    <property type="match status" value="1"/>
</dbReference>
<name>A0A4R5VFW5_9RHOB</name>
<keyword evidence="6" id="KW-0067">ATP-binding</keyword>
<evidence type="ECO:0000256" key="11">
    <source>
        <dbReference type="ARBA" id="ARBA00023163"/>
    </source>
</evidence>
<dbReference type="Gene3D" id="1.10.8.60">
    <property type="match status" value="1"/>
</dbReference>
<dbReference type="SMART" id="SM00091">
    <property type="entry name" value="PAS"/>
    <property type="match status" value="1"/>
</dbReference>
<evidence type="ECO:0000256" key="1">
    <source>
        <dbReference type="ARBA" id="ARBA00002167"/>
    </source>
</evidence>
<dbReference type="InterPro" id="IPR000014">
    <property type="entry name" value="PAS"/>
</dbReference>
<dbReference type="EMBL" id="SMUV01000047">
    <property type="protein sequence ID" value="TDK51384.1"/>
    <property type="molecule type" value="Genomic_DNA"/>
</dbReference>
<dbReference type="CDD" id="cd00009">
    <property type="entry name" value="AAA"/>
    <property type="match status" value="1"/>
</dbReference>
<evidence type="ECO:0000256" key="8">
    <source>
        <dbReference type="ARBA" id="ARBA00023015"/>
    </source>
</evidence>
<dbReference type="PROSITE" id="PS50045">
    <property type="entry name" value="SIGMA54_INTERACT_4"/>
    <property type="match status" value="1"/>
</dbReference>
<evidence type="ECO:0000256" key="9">
    <source>
        <dbReference type="ARBA" id="ARBA00023125"/>
    </source>
</evidence>
<dbReference type="SMART" id="SM00382">
    <property type="entry name" value="AAA"/>
    <property type="match status" value="1"/>
</dbReference>
<protein>
    <recommendedName>
        <fullName evidence="12">HTH-type transcriptional regulatory protein TyrR</fullName>
    </recommendedName>
    <alternativeName>
        <fullName evidence="3">Nif-specific regulatory protein</fullName>
    </alternativeName>
</protein>
<keyword evidence="4" id="KW-0547">Nucleotide-binding</keyword>
<dbReference type="InterPro" id="IPR035965">
    <property type="entry name" value="PAS-like_dom_sf"/>
</dbReference>
<accession>A0A4R5VFW5</accession>
<proteinExistence type="predicted"/>
<dbReference type="GO" id="GO:0005524">
    <property type="term" value="F:ATP binding"/>
    <property type="evidence" value="ECO:0007669"/>
    <property type="project" value="UniProtKB-KW"/>
</dbReference>
<keyword evidence="10" id="KW-0010">Activator</keyword>
<dbReference type="Gene3D" id="3.30.450.20">
    <property type="entry name" value="PAS domain"/>
    <property type="match status" value="1"/>
</dbReference>
<dbReference type="InterPro" id="IPR025943">
    <property type="entry name" value="Sigma_54_int_dom_ATP-bd_2"/>
</dbReference>
<dbReference type="SUPFAM" id="SSF55785">
    <property type="entry name" value="PYP-like sensor domain (PAS domain)"/>
    <property type="match status" value="1"/>
</dbReference>
<keyword evidence="9" id="KW-0238">DNA-binding</keyword>
<evidence type="ECO:0000259" key="13">
    <source>
        <dbReference type="PROSITE" id="PS50045"/>
    </source>
</evidence>
<evidence type="ECO:0000256" key="7">
    <source>
        <dbReference type="ARBA" id="ARBA00023012"/>
    </source>
</evidence>
<dbReference type="PROSITE" id="PS00675">
    <property type="entry name" value="SIGMA54_INTERACT_1"/>
    <property type="match status" value="1"/>
</dbReference>
<keyword evidence="7" id="KW-0902">Two-component regulatory system</keyword>
<dbReference type="GO" id="GO:0006355">
    <property type="term" value="P:regulation of DNA-templated transcription"/>
    <property type="evidence" value="ECO:0007669"/>
    <property type="project" value="InterPro"/>
</dbReference>
<evidence type="ECO:0000256" key="5">
    <source>
        <dbReference type="ARBA" id="ARBA00022797"/>
    </source>
</evidence>
<dbReference type="SUPFAM" id="SSF46689">
    <property type="entry name" value="Homeodomain-like"/>
    <property type="match status" value="1"/>
</dbReference>
<gene>
    <name evidence="14" type="ORF">E1832_03565</name>
</gene>
<dbReference type="InterPro" id="IPR058031">
    <property type="entry name" value="AAA_lid_NorR"/>
</dbReference>
<dbReference type="InterPro" id="IPR009057">
    <property type="entry name" value="Homeodomain-like_sf"/>
</dbReference>
<dbReference type="GO" id="GO:0000160">
    <property type="term" value="P:phosphorelay signal transduction system"/>
    <property type="evidence" value="ECO:0007669"/>
    <property type="project" value="UniProtKB-KW"/>
</dbReference>